<dbReference type="OrthoDB" id="79895at2759"/>
<dbReference type="GeneID" id="19952348"/>
<accession>T0RKX8</accession>
<evidence type="ECO:0000259" key="1">
    <source>
        <dbReference type="PROSITE" id="PS50020"/>
    </source>
</evidence>
<dbReference type="PROSITE" id="PS50020">
    <property type="entry name" value="WW_DOMAIN_2"/>
    <property type="match status" value="1"/>
</dbReference>
<dbReference type="Gene3D" id="1.10.238.10">
    <property type="entry name" value="EF-hand"/>
    <property type="match status" value="1"/>
</dbReference>
<dbReference type="InterPro" id="IPR011992">
    <property type="entry name" value="EF-hand-dom_pair"/>
</dbReference>
<proteinExistence type="predicted"/>
<dbReference type="InParanoid" id="T0RKX8"/>
<dbReference type="VEuPathDB" id="FungiDB:SDRG_11621"/>
<dbReference type="SUPFAM" id="SSF47473">
    <property type="entry name" value="EF-hand"/>
    <property type="match status" value="1"/>
</dbReference>
<gene>
    <name evidence="3" type="ORF">SDRG_11621</name>
</gene>
<name>T0RKX8_SAPDV</name>
<protein>
    <submittedName>
        <fullName evidence="3">Uncharacterized protein</fullName>
    </submittedName>
</protein>
<dbReference type="Proteomes" id="UP000030762">
    <property type="component" value="Unassembled WGS sequence"/>
</dbReference>
<dbReference type="PROSITE" id="PS50206">
    <property type="entry name" value="RHODANESE_3"/>
    <property type="match status" value="1"/>
</dbReference>
<dbReference type="InterPro" id="IPR001202">
    <property type="entry name" value="WW_dom"/>
</dbReference>
<dbReference type="EMBL" id="JH767174">
    <property type="protein sequence ID" value="EQC30562.1"/>
    <property type="molecule type" value="Genomic_DNA"/>
</dbReference>
<dbReference type="InterPro" id="IPR001763">
    <property type="entry name" value="Rhodanese-like_dom"/>
</dbReference>
<sequence>MFCLPLGTNDRYRQVVPPKSKTPKMTMPDNDDNDAILRDVFYAYANAPGGRMTNAGFRRMAHDAPNLLTPWFTTVDVDLVYAQASGPLRSHLDVLSFVEALVLLAWRKFPEETQQEALRRLLHEAIFLLTSAPKSAHARAATFASRRLALSANYEVASHLSTNQDDVDAFESCPTLPCLHSIDEAPRELAHDDSWVVRERKEWGHHVAARLIGRLATRHARDARLADEREAFQHWHRTTQLDVSRSNMLRRLFTRRQYTHGRLLSALSAWKKVVAHEQARQRSRIRRLAALRRMEYRRLRRLWTRWRAAHAEQRHLWRVLTCLGHRMHRAWKAESFHLWHQMALHHRAQLVCRRAARLAFDLMHRRIRYLRCGWRRWQDAVRRHVLLASIVHTTHRRRRHAACHILYRFWLDKAYCQHRLQCADSALRASKQRLGLRLWHLRARQCTDILAWHHARQTHAQEHVWRTWLDILRKKEARREQRRRAHDVDTRRLYKIAFHHWRLALRKQSQMRMQRLQWQLALSSVGAHIKRARRQETTQAFCKWRNDTNAMKYQKRHTRSEKLRSIFARAYDQSVRPQLSAAFQLWCLAHASQSSRVVRAWRSSRQRTALQHLSRWLARRQERVVRRRWSVWRLHQPQWATRALARCLRTHRRRFVQMAWTCWRRRLYQQRHLDAIEDRRSLALRRSVWTRWTSAVDIGQKQRQLDAISVLHRAQQLRHCLLIRVKQMRTMRFRHWRNTVLANELTQLRAKVRVLRLRRYSGIWTKYRQAQGFRTWRVFACAQREHLVGVAHRIAALALWHTLVARRATYRKVQFGFMTWRRHSDAWHRATLASLHNQLSANRRLRLTNAWQQWTSMRLRQSLFKTTRARAIAGLSAVLRARARQMTQFAWHQWNNETRYRTCLHRIVARRRRSVQRHVLLHWRVRSRFVVPLYRATARRVLLGMNRWQMRRAWRHWQGSLPHVWKVRCDLATGRNYYENGWTGLVQWQSPYPAPPVDPAYMNGCTLLLRWASRQPRRRQLRAWLHWRTVVANINQRVFLRTFYHWRTTTVMKRALVEMEQHVQQSRHRVIAVSASFCTQLRTWYAWKQQRRCNEAAHQRLRRSVASTNTRILIRALLTWKAALRLARTEGSQRVSSYRHRLLSVAAARMASWAQVQLARRWWQWQAHTQHLRELETRLVLRHKGAMMRSSLRAWRQHAVACRQRTVFLQSRQTNHVDRTFRDWRLRHRARLLARTGSAALVTTLSRCVVRTAWRQWRTRVGQCHVLSKLLVHHARRRLRNGYWHWRVFSTVAKSHATRDLSRVWQQWKRRHERTGRVRWHWRLAAAMLARYLLRMRWFTWRRATQLRRACSKLWRHRSRQQQGLALRFWQQRQIILQTLHEVLRRGVHRVASARLRRGLAMWALWVVHARGTQLMQHHLRGFAKAQQHAHRVLRQHERRFQYAKLALGLQHLATHHRRLTEAAMRWWQQWHVACAIRLHDLRRRQLSRFLQRSWRCWQQLVTSAVECHRRLAWHLADRAFQQQRQRFARWRHWASTRRRRQNAFFARHRTTILRTGFVSWRTWLRRCLYDVLTLRTTFALWQRWMLTRHYRALQNQNTTYFVKHRALQTWRRQVQRQLQRRRIGICRLSHFALRFLLRAWQIACRRRRPSRLQRPRRLLSHPVYIAFASSRARPRASRKLLALLTLRARRSLVTSWARWQRHALHAQLWDAVTHRDATSTAYWLLAAFARWRRFLLYRRQQRHDRCNRVFRPWVRLVRERRLRHRLVTWHTRRNAINASASWVTLVFHLWRHSANVHRVARHRVRIQRAIASASVNLGARKLVWCIAKREVRHIVSRFAHWTFATSYRHHLHPPRLHSSAPLAQRLALIRHMLRCGKVALCDAYERLVTFEAANNDTIVVNSHMY</sequence>
<evidence type="ECO:0000259" key="2">
    <source>
        <dbReference type="PROSITE" id="PS50206"/>
    </source>
</evidence>
<keyword evidence="4" id="KW-1185">Reference proteome</keyword>
<dbReference type="RefSeq" id="XP_008615888.1">
    <property type="nucleotide sequence ID" value="XM_008617666.1"/>
</dbReference>
<reference evidence="3 4" key="1">
    <citation type="submission" date="2012-04" db="EMBL/GenBank/DDBJ databases">
        <title>The Genome Sequence of Saprolegnia declina VS20.</title>
        <authorList>
            <consortium name="The Broad Institute Genome Sequencing Platform"/>
            <person name="Russ C."/>
            <person name="Nusbaum C."/>
            <person name="Tyler B."/>
            <person name="van West P."/>
            <person name="Dieguez-Uribeondo J."/>
            <person name="de Bruijn I."/>
            <person name="Tripathy S."/>
            <person name="Jiang R."/>
            <person name="Young S.K."/>
            <person name="Zeng Q."/>
            <person name="Gargeya S."/>
            <person name="Fitzgerald M."/>
            <person name="Haas B."/>
            <person name="Abouelleil A."/>
            <person name="Alvarado L."/>
            <person name="Arachchi H.M."/>
            <person name="Berlin A."/>
            <person name="Chapman S.B."/>
            <person name="Goldberg J."/>
            <person name="Griggs A."/>
            <person name="Gujja S."/>
            <person name="Hansen M."/>
            <person name="Howarth C."/>
            <person name="Imamovic A."/>
            <person name="Larimer J."/>
            <person name="McCowen C."/>
            <person name="Montmayeur A."/>
            <person name="Murphy C."/>
            <person name="Neiman D."/>
            <person name="Pearson M."/>
            <person name="Priest M."/>
            <person name="Roberts A."/>
            <person name="Saif S."/>
            <person name="Shea T."/>
            <person name="Sisk P."/>
            <person name="Sykes S."/>
            <person name="Wortman J."/>
            <person name="Nusbaum C."/>
            <person name="Birren B."/>
        </authorList>
    </citation>
    <scope>NUCLEOTIDE SEQUENCE [LARGE SCALE GENOMIC DNA]</scope>
    <source>
        <strain evidence="3 4">VS20</strain>
    </source>
</reference>
<evidence type="ECO:0000313" key="4">
    <source>
        <dbReference type="Proteomes" id="UP000030762"/>
    </source>
</evidence>
<dbReference type="OMA" id="GIADHED"/>
<feature type="domain" description="Rhodanese" evidence="2">
    <location>
        <begin position="352"/>
        <end position="386"/>
    </location>
</feature>
<evidence type="ECO:0000313" key="3">
    <source>
        <dbReference type="EMBL" id="EQC30562.1"/>
    </source>
</evidence>
<organism evidence="3 4">
    <name type="scientific">Saprolegnia diclina (strain VS20)</name>
    <dbReference type="NCBI Taxonomy" id="1156394"/>
    <lineage>
        <taxon>Eukaryota</taxon>
        <taxon>Sar</taxon>
        <taxon>Stramenopiles</taxon>
        <taxon>Oomycota</taxon>
        <taxon>Saprolegniomycetes</taxon>
        <taxon>Saprolegniales</taxon>
        <taxon>Saprolegniaceae</taxon>
        <taxon>Saprolegnia</taxon>
    </lineage>
</organism>
<feature type="domain" description="WW" evidence="1">
    <location>
        <begin position="959"/>
        <end position="993"/>
    </location>
</feature>